<sequence length="247" mass="26902">MRLPSSPPASHHRLPPEQRRIAAWTLAALALLVLWDFLGQDRLLARAFGSASGFPLRDQWFFVHVAHEGARRAGWLLVLLLALGVWWPMGPLRRLDTGERLQWVVSALLSLAVVGIAKNLSSTSCPWDMAEFGGVARYASHWAWGLADGGSGRCFPAGHASAGFAFIGGWFALRRAQPRAARLCLAASLLAGLLLGLAQQARGAHFMSHTLWSGWLCWTTAWACDLAARLLRRRMAVRTGAVAPVAP</sequence>
<evidence type="ECO:0000313" key="4">
    <source>
        <dbReference type="Proteomes" id="UP000575083"/>
    </source>
</evidence>
<protein>
    <submittedName>
        <fullName evidence="3">Membrane-associated PAP2 superfamily phosphatase</fullName>
    </submittedName>
</protein>
<feature type="transmembrane region" description="Helical" evidence="1">
    <location>
        <begin position="180"/>
        <end position="198"/>
    </location>
</feature>
<feature type="domain" description="Phosphatidic acid phosphatase type 2/haloperoxidase" evidence="2">
    <location>
        <begin position="104"/>
        <end position="224"/>
    </location>
</feature>
<evidence type="ECO:0000259" key="2">
    <source>
        <dbReference type="Pfam" id="PF01569"/>
    </source>
</evidence>
<feature type="transmembrane region" description="Helical" evidence="1">
    <location>
        <begin position="210"/>
        <end position="228"/>
    </location>
</feature>
<feature type="transmembrane region" description="Helical" evidence="1">
    <location>
        <begin position="155"/>
        <end position="173"/>
    </location>
</feature>
<comment type="caution">
    <text evidence="3">The sequence shown here is derived from an EMBL/GenBank/DDBJ whole genome shotgun (WGS) entry which is preliminary data.</text>
</comment>
<dbReference type="Pfam" id="PF01569">
    <property type="entry name" value="PAP2"/>
    <property type="match status" value="1"/>
</dbReference>
<organism evidence="3 4">
    <name type="scientific">Acidovorax soli</name>
    <dbReference type="NCBI Taxonomy" id="592050"/>
    <lineage>
        <taxon>Bacteria</taxon>
        <taxon>Pseudomonadati</taxon>
        <taxon>Pseudomonadota</taxon>
        <taxon>Betaproteobacteria</taxon>
        <taxon>Burkholderiales</taxon>
        <taxon>Comamonadaceae</taxon>
        <taxon>Acidovorax</taxon>
    </lineage>
</organism>
<dbReference type="SUPFAM" id="SSF48317">
    <property type="entry name" value="Acid phosphatase/Vanadium-dependent haloperoxidase"/>
    <property type="match status" value="1"/>
</dbReference>
<reference evidence="3 4" key="1">
    <citation type="submission" date="2020-08" db="EMBL/GenBank/DDBJ databases">
        <title>Functional genomics of gut bacteria from endangered species of beetles.</title>
        <authorList>
            <person name="Carlos-Shanley C."/>
        </authorList>
    </citation>
    <scope>NUCLEOTIDE SEQUENCE [LARGE SCALE GENOMIC DNA]</scope>
    <source>
        <strain evidence="3 4">S00198</strain>
    </source>
</reference>
<dbReference type="CDD" id="cd03396">
    <property type="entry name" value="PAP2_like_6"/>
    <property type="match status" value="1"/>
</dbReference>
<dbReference type="EMBL" id="JACHLK010000001">
    <property type="protein sequence ID" value="MBB6558185.1"/>
    <property type="molecule type" value="Genomic_DNA"/>
</dbReference>
<dbReference type="AlphaFoldDB" id="A0A7X0PA92"/>
<keyword evidence="4" id="KW-1185">Reference proteome</keyword>
<name>A0A7X0PA92_9BURK</name>
<feature type="transmembrane region" description="Helical" evidence="1">
    <location>
        <begin position="73"/>
        <end position="89"/>
    </location>
</feature>
<keyword evidence="1" id="KW-0472">Membrane</keyword>
<gene>
    <name evidence="3" type="ORF">HNP48_000849</name>
</gene>
<dbReference type="RefSeq" id="WP_184855576.1">
    <property type="nucleotide sequence ID" value="NZ_JACHLK010000001.1"/>
</dbReference>
<evidence type="ECO:0000313" key="3">
    <source>
        <dbReference type="EMBL" id="MBB6558185.1"/>
    </source>
</evidence>
<dbReference type="InterPro" id="IPR036938">
    <property type="entry name" value="PAP2/HPO_sf"/>
</dbReference>
<keyword evidence="1" id="KW-1133">Transmembrane helix</keyword>
<proteinExistence type="predicted"/>
<dbReference type="Proteomes" id="UP000575083">
    <property type="component" value="Unassembled WGS sequence"/>
</dbReference>
<keyword evidence="1" id="KW-0812">Transmembrane</keyword>
<feature type="transmembrane region" description="Helical" evidence="1">
    <location>
        <begin position="21"/>
        <end position="38"/>
    </location>
</feature>
<accession>A0A7X0PA92</accession>
<evidence type="ECO:0000256" key="1">
    <source>
        <dbReference type="SAM" id="Phobius"/>
    </source>
</evidence>
<dbReference type="InterPro" id="IPR000326">
    <property type="entry name" value="PAP2/HPO"/>
</dbReference>